<gene>
    <name evidence="1" type="ORF">OWV82_021664</name>
</gene>
<evidence type="ECO:0000313" key="2">
    <source>
        <dbReference type="Proteomes" id="UP001164539"/>
    </source>
</evidence>
<sequence>MEIKEAERIVVAKPVPSRPTCSTFGPFSELLAGAINASPPNGCSETAVVAIKPKTVRFKPLVNHAPPNQAELSRTAVCNSSDDVLKSDSKPTVIYKPLAKLVSKTAVSLLANMGNFNSSHQQTQQSAESHVQNPSQDKNNFRSQISSNNNLIMPARKENDQAIESLKIASQNLEEDPKSLSAAAVDRPSYDGYNWRKYGQKQVKGSEYPRSYYKCTHPRCPVKKKVERSFEGHIAEIVYKGRKGPEVEDYEPSNKRRKGENQSNEAGLAEEAMQEPRIVVQSSTDSEILNDGFRWRKYGQKVVKGNPYPRSYYRCTNIRCNVRKHVERASDDPTAFITTYEGKHNHEMPLRNTNPLTSEQDSTCSYQQ</sequence>
<accession>A0ACC1X0F1</accession>
<comment type="caution">
    <text evidence="1">The sequence shown here is derived from an EMBL/GenBank/DDBJ whole genome shotgun (WGS) entry which is preliminary data.</text>
</comment>
<dbReference type="EMBL" id="CM051405">
    <property type="protein sequence ID" value="KAJ4704808.1"/>
    <property type="molecule type" value="Genomic_DNA"/>
</dbReference>
<organism evidence="1 2">
    <name type="scientific">Melia azedarach</name>
    <name type="common">Chinaberry tree</name>
    <dbReference type="NCBI Taxonomy" id="155640"/>
    <lineage>
        <taxon>Eukaryota</taxon>
        <taxon>Viridiplantae</taxon>
        <taxon>Streptophyta</taxon>
        <taxon>Embryophyta</taxon>
        <taxon>Tracheophyta</taxon>
        <taxon>Spermatophyta</taxon>
        <taxon>Magnoliopsida</taxon>
        <taxon>eudicotyledons</taxon>
        <taxon>Gunneridae</taxon>
        <taxon>Pentapetalae</taxon>
        <taxon>rosids</taxon>
        <taxon>malvids</taxon>
        <taxon>Sapindales</taxon>
        <taxon>Meliaceae</taxon>
        <taxon>Melia</taxon>
    </lineage>
</organism>
<reference evidence="1 2" key="1">
    <citation type="journal article" date="2023" name="Science">
        <title>Complex scaffold remodeling in plant triterpene biosynthesis.</title>
        <authorList>
            <person name="De La Pena R."/>
            <person name="Hodgson H."/>
            <person name="Liu J.C."/>
            <person name="Stephenson M.J."/>
            <person name="Martin A.C."/>
            <person name="Owen C."/>
            <person name="Harkess A."/>
            <person name="Leebens-Mack J."/>
            <person name="Jimenez L.E."/>
            <person name="Osbourn A."/>
            <person name="Sattely E.S."/>
        </authorList>
    </citation>
    <scope>NUCLEOTIDE SEQUENCE [LARGE SCALE GENOMIC DNA]</scope>
    <source>
        <strain evidence="2">cv. JPN11</strain>
        <tissue evidence="1">Leaf</tissue>
    </source>
</reference>
<evidence type="ECO:0000313" key="1">
    <source>
        <dbReference type="EMBL" id="KAJ4704808.1"/>
    </source>
</evidence>
<dbReference type="Proteomes" id="UP001164539">
    <property type="component" value="Chromosome 12"/>
</dbReference>
<proteinExistence type="predicted"/>
<keyword evidence="2" id="KW-1185">Reference proteome</keyword>
<name>A0ACC1X0F1_MELAZ</name>
<protein>
    <submittedName>
        <fullName evidence="1">WRKY transcription factor</fullName>
    </submittedName>
</protein>